<evidence type="ECO:0000256" key="1">
    <source>
        <dbReference type="SAM" id="MobiDB-lite"/>
    </source>
</evidence>
<reference evidence="4 5" key="1">
    <citation type="submission" date="2017-06" db="EMBL/GenBank/DDBJ databases">
        <authorList>
            <consortium name="Pathogen Informatics"/>
        </authorList>
    </citation>
    <scope>NUCLEOTIDE SEQUENCE [LARGE SCALE GENOMIC DNA]</scope>
    <source>
        <strain evidence="4 5">NCTC11865</strain>
    </source>
</reference>
<feature type="region of interest" description="Disordered" evidence="1">
    <location>
        <begin position="324"/>
        <end position="346"/>
    </location>
</feature>
<feature type="transmembrane region" description="Helical" evidence="2">
    <location>
        <begin position="16"/>
        <end position="38"/>
    </location>
</feature>
<dbReference type="eggNOG" id="COG0683">
    <property type="taxonomic scope" value="Bacteria"/>
</dbReference>
<dbReference type="KEGG" id="cgrn:4412665_00721"/>
<dbReference type="CDD" id="cd06268">
    <property type="entry name" value="PBP1_ABC_transporter_LIVBP-like"/>
    <property type="match status" value="1"/>
</dbReference>
<dbReference type="SUPFAM" id="SSF53822">
    <property type="entry name" value="Periplasmic binding protein-like I"/>
    <property type="match status" value="1"/>
</dbReference>
<keyword evidence="2" id="KW-0472">Membrane</keyword>
<name>A0A239WEI6_9ACTN</name>
<dbReference type="InterPro" id="IPR001761">
    <property type="entry name" value="Peripla_BP/Lac1_sug-bd_dom"/>
</dbReference>
<protein>
    <recommendedName>
        <fullName evidence="3">Periplasmic binding protein/LacI sugar binding domain-containing protein</fullName>
    </recommendedName>
</protein>
<dbReference type="InterPro" id="IPR051010">
    <property type="entry name" value="BCAA_transport"/>
</dbReference>
<evidence type="ECO:0000256" key="2">
    <source>
        <dbReference type="SAM" id="Phobius"/>
    </source>
</evidence>
<dbReference type="Proteomes" id="UP000215332">
    <property type="component" value="Chromosome 1"/>
</dbReference>
<dbReference type="Gene3D" id="3.40.50.2300">
    <property type="match status" value="2"/>
</dbReference>
<dbReference type="PANTHER" id="PTHR30483">
    <property type="entry name" value="LEUCINE-SPECIFIC-BINDING PROTEIN"/>
    <property type="match status" value="1"/>
</dbReference>
<dbReference type="InterPro" id="IPR028082">
    <property type="entry name" value="Peripla_BP_I"/>
</dbReference>
<gene>
    <name evidence="4" type="ORF">SAMEA4412665_00721</name>
</gene>
<sequence>MSDVKDEQKPSSPRRVAVVFAVIAVIVICALVAGLLVWKGHDSPDERPPKPYEGARIELSLGSVPGHVRIGLVVSHTENPRQGGEWIGNAHGAQVAMWRLAQGGHGIEIQVVSDKGSSQGAKDAVESLKRAGVTGIVAATSGSHTDALAKEASRAGIPIIFPYATAPDNAPEGTWFGIPTMSQQKDLINAQAAELGCRRFAVHGSGLQDADTTEIAVDGRGQVTKQFVENLAKNPKTCVYIEDLGTAKTATNTPTMVTTLRAGGVTAPIFLGPNATSAVSTMALVRDGAAPTQIYSVGMPSHGVQAVSADGNEQARAFSEALTHLSTSEEKSAVDPSKSFETYSGEADGRSHDAVVALVAASVKADSNKAGEVRTALSNLDMSKLPLVNRSDAPDREASSNGPAAQMVQLTTVQGAATWVSAMK</sequence>
<keyword evidence="2" id="KW-0812">Transmembrane</keyword>
<evidence type="ECO:0000259" key="3">
    <source>
        <dbReference type="Pfam" id="PF00532"/>
    </source>
</evidence>
<dbReference type="Pfam" id="PF00532">
    <property type="entry name" value="Peripla_BP_1"/>
    <property type="match status" value="1"/>
</dbReference>
<accession>A0A239WEI6</accession>
<feature type="domain" description="Periplasmic binding protein/LacI sugar binding" evidence="3">
    <location>
        <begin position="104"/>
        <end position="166"/>
    </location>
</feature>
<evidence type="ECO:0000313" key="5">
    <source>
        <dbReference type="Proteomes" id="UP000215332"/>
    </source>
</evidence>
<dbReference type="AlphaFoldDB" id="A0A239WEI6"/>
<proteinExistence type="predicted"/>
<keyword evidence="2" id="KW-1133">Transmembrane helix</keyword>
<organism evidence="4 5">
    <name type="scientific">Cutibacterium granulosum</name>
    <dbReference type="NCBI Taxonomy" id="33011"/>
    <lineage>
        <taxon>Bacteria</taxon>
        <taxon>Bacillati</taxon>
        <taxon>Actinomycetota</taxon>
        <taxon>Actinomycetes</taxon>
        <taxon>Propionibacteriales</taxon>
        <taxon>Propionibacteriaceae</taxon>
        <taxon>Cutibacterium</taxon>
    </lineage>
</organism>
<dbReference type="PANTHER" id="PTHR30483:SF6">
    <property type="entry name" value="PERIPLASMIC BINDING PROTEIN OF ABC TRANSPORTER FOR NATURAL AMINO ACIDS"/>
    <property type="match status" value="1"/>
</dbReference>
<dbReference type="EMBL" id="LT906441">
    <property type="protein sequence ID" value="SNV32034.1"/>
    <property type="molecule type" value="Genomic_DNA"/>
</dbReference>
<evidence type="ECO:0000313" key="4">
    <source>
        <dbReference type="EMBL" id="SNV32034.1"/>
    </source>
</evidence>
<dbReference type="RefSeq" id="WP_081659118.1">
    <property type="nucleotide sequence ID" value="NZ_LT906441.1"/>
</dbReference>